<dbReference type="EC" id="3.1.-.-" evidence="9"/>
<dbReference type="Pfam" id="PF09827">
    <property type="entry name" value="CRISPR_Cas2"/>
    <property type="match status" value="1"/>
</dbReference>
<evidence type="ECO:0000256" key="1">
    <source>
        <dbReference type="ARBA" id="ARBA00001946"/>
    </source>
</evidence>
<evidence type="ECO:0000256" key="7">
    <source>
        <dbReference type="ARBA" id="ARBA00022842"/>
    </source>
</evidence>
<dbReference type="GO" id="GO:0043571">
    <property type="term" value="P:maintenance of CRISPR repeat elements"/>
    <property type="evidence" value="ECO:0007669"/>
    <property type="project" value="UniProtKB-UniRule"/>
</dbReference>
<evidence type="ECO:0000313" key="11">
    <source>
        <dbReference type="Proteomes" id="UP000301475"/>
    </source>
</evidence>
<dbReference type="OrthoDB" id="9791737at2"/>
<reference evidence="10 11" key="1">
    <citation type="submission" date="2019-04" db="EMBL/GenBank/DDBJ databases">
        <authorList>
            <person name="Embree M."/>
            <person name="Gaffney J.R."/>
        </authorList>
    </citation>
    <scope>NUCLEOTIDE SEQUENCE [LARGE SCALE GENOMIC DNA]</scope>
    <source>
        <strain evidence="10 11">JE7A12</strain>
    </source>
</reference>
<evidence type="ECO:0000256" key="4">
    <source>
        <dbReference type="ARBA" id="ARBA00022723"/>
    </source>
</evidence>
<name>A0A4P8XW68_9FIRM</name>
<dbReference type="GO" id="GO:0004521">
    <property type="term" value="F:RNA endonuclease activity"/>
    <property type="evidence" value="ECO:0007669"/>
    <property type="project" value="InterPro"/>
</dbReference>
<keyword evidence="6 9" id="KW-0378">Hydrolase</keyword>
<comment type="subunit">
    <text evidence="9">Homodimer, forms a heterotetramer with a Cas1 homodimer.</text>
</comment>
<dbReference type="GO" id="GO:0046872">
    <property type="term" value="F:metal ion binding"/>
    <property type="evidence" value="ECO:0007669"/>
    <property type="project" value="UniProtKB-UniRule"/>
</dbReference>
<comment type="similarity">
    <text evidence="2 9">Belongs to the CRISPR-associated endoribonuclease Cas2 protein family.</text>
</comment>
<dbReference type="Gene3D" id="3.30.70.240">
    <property type="match status" value="1"/>
</dbReference>
<sequence length="106" mass="12683">MNKFMRIIVFFDLPVKTKRQRTVATRFRNFLLKDGFFMVQFSVYARICNGVDDVEKHKSRIRDNTPENGSVRMLVITEKQYERMEILIGDLVNEEKQQVFEQLSIF</sequence>
<dbReference type="GO" id="GO:0016787">
    <property type="term" value="F:hydrolase activity"/>
    <property type="evidence" value="ECO:0007669"/>
    <property type="project" value="UniProtKB-KW"/>
</dbReference>
<keyword evidence="11" id="KW-1185">Reference proteome</keyword>
<dbReference type="RefSeq" id="WP_138157280.1">
    <property type="nucleotide sequence ID" value="NZ_CP039381.1"/>
</dbReference>
<keyword evidence="7 9" id="KW-0460">Magnesium</keyword>
<dbReference type="SUPFAM" id="SSF143430">
    <property type="entry name" value="TTP0101/SSO1404-like"/>
    <property type="match status" value="1"/>
</dbReference>
<dbReference type="KEGG" id="ruj:E5Z56_07635"/>
<protein>
    <recommendedName>
        <fullName evidence="9">CRISPR-associated endoribonuclease Cas2</fullName>
        <ecNumber evidence="9">3.1.-.-</ecNumber>
    </recommendedName>
</protein>
<evidence type="ECO:0000256" key="6">
    <source>
        <dbReference type="ARBA" id="ARBA00022801"/>
    </source>
</evidence>
<comment type="cofactor">
    <cofactor evidence="1 9">
        <name>Mg(2+)</name>
        <dbReference type="ChEBI" id="CHEBI:18420"/>
    </cofactor>
</comment>
<organism evidence="10 11">
    <name type="scientific">Ruminococcus bovis</name>
    <dbReference type="NCBI Taxonomy" id="2564099"/>
    <lineage>
        <taxon>Bacteria</taxon>
        <taxon>Bacillati</taxon>
        <taxon>Bacillota</taxon>
        <taxon>Clostridia</taxon>
        <taxon>Eubacteriales</taxon>
        <taxon>Oscillospiraceae</taxon>
        <taxon>Ruminococcus</taxon>
    </lineage>
</organism>
<dbReference type="EMBL" id="CP039381">
    <property type="protein sequence ID" value="QCT07237.1"/>
    <property type="molecule type" value="Genomic_DNA"/>
</dbReference>
<keyword evidence="8 9" id="KW-0051">Antiviral defense</keyword>
<keyword evidence="4 9" id="KW-0479">Metal-binding</keyword>
<keyword evidence="3 9" id="KW-0540">Nuclease</keyword>
<dbReference type="HAMAP" id="MF_01471">
    <property type="entry name" value="Cas2"/>
    <property type="match status" value="1"/>
</dbReference>
<keyword evidence="5 9" id="KW-0255">Endonuclease</keyword>
<evidence type="ECO:0000256" key="3">
    <source>
        <dbReference type="ARBA" id="ARBA00022722"/>
    </source>
</evidence>
<gene>
    <name evidence="9 10" type="primary">cas2</name>
    <name evidence="10" type="ORF">E5Z56_07635</name>
</gene>
<evidence type="ECO:0000256" key="2">
    <source>
        <dbReference type="ARBA" id="ARBA00009959"/>
    </source>
</evidence>
<evidence type="ECO:0000256" key="9">
    <source>
        <dbReference type="HAMAP-Rule" id="MF_01471"/>
    </source>
</evidence>
<dbReference type="InterPro" id="IPR021127">
    <property type="entry name" value="CRISPR_associated_Cas2"/>
</dbReference>
<proteinExistence type="inferred from homology"/>
<dbReference type="CDD" id="cd09638">
    <property type="entry name" value="Cas2_I_II_III"/>
    <property type="match status" value="1"/>
</dbReference>
<feature type="binding site" evidence="9">
    <location>
        <position position="12"/>
    </location>
    <ligand>
        <name>Mg(2+)</name>
        <dbReference type="ChEBI" id="CHEBI:18420"/>
        <note>catalytic</note>
    </ligand>
</feature>
<dbReference type="Proteomes" id="UP000301475">
    <property type="component" value="Chromosome"/>
</dbReference>
<evidence type="ECO:0000256" key="8">
    <source>
        <dbReference type="ARBA" id="ARBA00023118"/>
    </source>
</evidence>
<dbReference type="GO" id="GO:0051607">
    <property type="term" value="P:defense response to virus"/>
    <property type="evidence" value="ECO:0007669"/>
    <property type="project" value="UniProtKB-UniRule"/>
</dbReference>
<comment type="function">
    <text evidence="9">CRISPR (clustered regularly interspaced short palindromic repeat), is an adaptive immune system that provides protection against mobile genetic elements (viruses, transposable elements and conjugative plasmids). CRISPR clusters contain sequences complementary to antecedent mobile elements and target invading nucleic acids. CRISPR clusters are transcribed and processed into CRISPR RNA (crRNA). Functions as a ssRNA-specific endoribonuclease. Involved in the integration of spacer DNA into the CRISPR cassette.</text>
</comment>
<evidence type="ECO:0000256" key="5">
    <source>
        <dbReference type="ARBA" id="ARBA00022759"/>
    </source>
</evidence>
<evidence type="ECO:0000313" key="10">
    <source>
        <dbReference type="EMBL" id="QCT07237.1"/>
    </source>
</evidence>
<dbReference type="AlphaFoldDB" id="A0A4P8XW68"/>
<dbReference type="InterPro" id="IPR019199">
    <property type="entry name" value="Virulence_VapD/CRISPR_Cas2"/>
</dbReference>
<accession>A0A4P8XW68</accession>
<dbReference type="NCBIfam" id="TIGR01573">
    <property type="entry name" value="cas2"/>
    <property type="match status" value="1"/>
</dbReference>